<keyword evidence="1" id="KW-1133">Transmembrane helix</keyword>
<gene>
    <name evidence="2" type="ORF">GC101_05355</name>
</gene>
<name>A0ABX1YET2_9BACL</name>
<comment type="caution">
    <text evidence="2">The sequence shown here is derived from an EMBL/GenBank/DDBJ whole genome shotgun (WGS) entry which is preliminary data.</text>
</comment>
<keyword evidence="1" id="KW-0812">Transmembrane</keyword>
<proteinExistence type="predicted"/>
<keyword evidence="3" id="KW-1185">Reference proteome</keyword>
<dbReference type="EMBL" id="WHOB01000018">
    <property type="protein sequence ID" value="NOU78304.1"/>
    <property type="molecule type" value="Genomic_DNA"/>
</dbReference>
<evidence type="ECO:0000256" key="1">
    <source>
        <dbReference type="SAM" id="Phobius"/>
    </source>
</evidence>
<protein>
    <submittedName>
        <fullName evidence="2">Uncharacterized protein</fullName>
    </submittedName>
</protein>
<feature type="transmembrane region" description="Helical" evidence="1">
    <location>
        <begin position="86"/>
        <end position="103"/>
    </location>
</feature>
<keyword evidence="1" id="KW-0472">Membrane</keyword>
<evidence type="ECO:0000313" key="3">
    <source>
        <dbReference type="Proteomes" id="UP000596857"/>
    </source>
</evidence>
<accession>A0ABX1YET2</accession>
<reference evidence="2 3" key="1">
    <citation type="submission" date="2019-10" db="EMBL/GenBank/DDBJ databases">
        <title>Description of Paenibacillus terricola sp. nov.</title>
        <authorList>
            <person name="Carlier A."/>
            <person name="Qi S."/>
        </authorList>
    </citation>
    <scope>NUCLEOTIDE SEQUENCE [LARGE SCALE GENOMIC DNA]</scope>
    <source>
        <strain evidence="2 3">LMG 31459</strain>
    </source>
</reference>
<organism evidence="2 3">
    <name type="scientific">Paenibacillus phytohabitans</name>
    <dbReference type="NCBI Taxonomy" id="2654978"/>
    <lineage>
        <taxon>Bacteria</taxon>
        <taxon>Bacillati</taxon>
        <taxon>Bacillota</taxon>
        <taxon>Bacilli</taxon>
        <taxon>Bacillales</taxon>
        <taxon>Paenibacillaceae</taxon>
        <taxon>Paenibacillus</taxon>
    </lineage>
</organism>
<sequence length="119" mass="13681">MMTYLARLSISKLLKAAFIPVLLLTFLAASSQLLNEQEASEVQHTRLERYEHKMAQPVRVHSTTFHYIPSARLAHPENLLALHPDASLPLLCVSFFPIIYIILKRLLLYPLKCTSHFIR</sequence>
<dbReference type="Proteomes" id="UP000596857">
    <property type="component" value="Unassembled WGS sequence"/>
</dbReference>
<evidence type="ECO:0000313" key="2">
    <source>
        <dbReference type="EMBL" id="NOU78304.1"/>
    </source>
</evidence>